<feature type="domain" description="Tyrosine-protein phosphatase" evidence="1">
    <location>
        <begin position="21"/>
        <end position="100"/>
    </location>
</feature>
<comment type="caution">
    <text evidence="2">The sequence shown here is derived from an EMBL/GenBank/DDBJ whole genome shotgun (WGS) entry which is preliminary data.</text>
</comment>
<accession>A0A6V7Y1M3</accession>
<evidence type="ECO:0000259" key="1">
    <source>
        <dbReference type="Pfam" id="PF00102"/>
    </source>
</evidence>
<protein>
    <recommendedName>
        <fullName evidence="1">Tyrosine-protein phosphatase domain-containing protein</fullName>
    </recommendedName>
</protein>
<organism evidence="2 3">
    <name type="scientific">Meloidogyne enterolobii</name>
    <name type="common">Root-knot nematode worm</name>
    <name type="synonym">Meloidogyne mayaguensis</name>
    <dbReference type="NCBI Taxonomy" id="390850"/>
    <lineage>
        <taxon>Eukaryota</taxon>
        <taxon>Metazoa</taxon>
        <taxon>Ecdysozoa</taxon>
        <taxon>Nematoda</taxon>
        <taxon>Chromadorea</taxon>
        <taxon>Rhabditida</taxon>
        <taxon>Tylenchina</taxon>
        <taxon>Tylenchomorpha</taxon>
        <taxon>Tylenchoidea</taxon>
        <taxon>Meloidogynidae</taxon>
        <taxon>Meloidogyninae</taxon>
        <taxon>Meloidogyne</taxon>
    </lineage>
</organism>
<dbReference type="GO" id="GO:0004725">
    <property type="term" value="F:protein tyrosine phosphatase activity"/>
    <property type="evidence" value="ECO:0007669"/>
    <property type="project" value="InterPro"/>
</dbReference>
<evidence type="ECO:0000313" key="2">
    <source>
        <dbReference type="EMBL" id="CAD2205520.1"/>
    </source>
</evidence>
<gene>
    <name evidence="2" type="ORF">MENT_LOCUS59335</name>
</gene>
<dbReference type="SUPFAM" id="SSF52799">
    <property type="entry name" value="(Phosphotyrosine protein) phosphatases II"/>
    <property type="match status" value="1"/>
</dbReference>
<dbReference type="AlphaFoldDB" id="A0A6V7Y1M3"/>
<dbReference type="InterPro" id="IPR029021">
    <property type="entry name" value="Prot-tyrosine_phosphatase-like"/>
</dbReference>
<dbReference type="EMBL" id="CAJEWN010002850">
    <property type="protein sequence ID" value="CAD2205520.1"/>
    <property type="molecule type" value="Genomic_DNA"/>
</dbReference>
<dbReference type="Pfam" id="PF00102">
    <property type="entry name" value="Y_phosphatase"/>
    <property type="match status" value="1"/>
</dbReference>
<name>A0A6V7Y1M3_MELEN</name>
<reference evidence="2 3" key="1">
    <citation type="submission" date="2020-08" db="EMBL/GenBank/DDBJ databases">
        <authorList>
            <person name="Koutsovoulos G."/>
            <person name="Danchin GJ E."/>
        </authorList>
    </citation>
    <scope>NUCLEOTIDE SEQUENCE [LARGE SCALE GENOMIC DNA]</scope>
</reference>
<sequence length="140" mass="16957">MDIKASRINLFSNKEKYEFLGHDFIHASYVQGADYPLILTHCLHNYQSCYQFWTMVFETKSKIIVQLNEEEIKYIGKEKMEYGTIKVKGRMNALTSNTEVKKTFWNYLERMEVRNLKKDIPWIPFYKYKVYLRKGLDRQF</sequence>
<proteinExistence type="predicted"/>
<evidence type="ECO:0000313" key="3">
    <source>
        <dbReference type="Proteomes" id="UP000580250"/>
    </source>
</evidence>
<dbReference type="Gene3D" id="3.90.190.10">
    <property type="entry name" value="Protein tyrosine phosphatase superfamily"/>
    <property type="match status" value="1"/>
</dbReference>
<dbReference type="Proteomes" id="UP000580250">
    <property type="component" value="Unassembled WGS sequence"/>
</dbReference>
<dbReference type="OrthoDB" id="5843582at2759"/>
<dbReference type="InterPro" id="IPR000242">
    <property type="entry name" value="PTP_cat"/>
</dbReference>